<keyword evidence="2" id="KW-0732">Signal</keyword>
<evidence type="ECO:0000256" key="1">
    <source>
        <dbReference type="SAM" id="Phobius"/>
    </source>
</evidence>
<protein>
    <submittedName>
        <fullName evidence="3">Uncharacterized protein</fullName>
    </submittedName>
</protein>
<proteinExistence type="predicted"/>
<dbReference type="EMBL" id="BSYO01000014">
    <property type="protein sequence ID" value="GMH14555.1"/>
    <property type="molecule type" value="Genomic_DNA"/>
</dbReference>
<evidence type="ECO:0000313" key="3">
    <source>
        <dbReference type="EMBL" id="GMH14555.1"/>
    </source>
</evidence>
<evidence type="ECO:0000313" key="4">
    <source>
        <dbReference type="Proteomes" id="UP001279734"/>
    </source>
</evidence>
<keyword evidence="1" id="KW-0472">Membrane</keyword>
<reference evidence="3" key="1">
    <citation type="submission" date="2023-05" db="EMBL/GenBank/DDBJ databases">
        <title>Nepenthes gracilis genome sequencing.</title>
        <authorList>
            <person name="Fukushima K."/>
        </authorList>
    </citation>
    <scope>NUCLEOTIDE SEQUENCE</scope>
    <source>
        <strain evidence="3">SING2019-196</strain>
    </source>
</reference>
<feature type="transmembrane region" description="Helical" evidence="1">
    <location>
        <begin position="91"/>
        <end position="109"/>
    </location>
</feature>
<feature type="signal peptide" evidence="2">
    <location>
        <begin position="1"/>
        <end position="20"/>
    </location>
</feature>
<feature type="transmembrane region" description="Helical" evidence="1">
    <location>
        <begin position="30"/>
        <end position="50"/>
    </location>
</feature>
<keyword evidence="1" id="KW-0812">Transmembrane</keyword>
<comment type="caution">
    <text evidence="3">The sequence shown here is derived from an EMBL/GenBank/DDBJ whole genome shotgun (WGS) entry which is preliminary data.</text>
</comment>
<feature type="chain" id="PRO_5042168944" evidence="2">
    <location>
        <begin position="21"/>
        <end position="139"/>
    </location>
</feature>
<keyword evidence="4" id="KW-1185">Reference proteome</keyword>
<accession>A0AAD3SML0</accession>
<evidence type="ECO:0000256" key="2">
    <source>
        <dbReference type="SAM" id="SignalP"/>
    </source>
</evidence>
<name>A0AAD3SML0_NEPGR</name>
<sequence length="139" mass="15479">MVAAVLWVLLFCLVRWPCWAVCDAILCVEVAQLWFDLVLLDLVLCTRLFCCYSFLGAASSSDAAEARRCGLFSLIYAGARILLPMKWRTRCLWWCYLAGLNGILCYIIWFANPAGGELLICSSAVLLEVEFSAAEGYCA</sequence>
<keyword evidence="1" id="KW-1133">Transmembrane helix</keyword>
<dbReference type="Proteomes" id="UP001279734">
    <property type="component" value="Unassembled WGS sequence"/>
</dbReference>
<gene>
    <name evidence="3" type="ORF">Nepgr_016396</name>
</gene>
<dbReference type="AlphaFoldDB" id="A0AAD3SML0"/>
<organism evidence="3 4">
    <name type="scientific">Nepenthes gracilis</name>
    <name type="common">Slender pitcher plant</name>
    <dbReference type="NCBI Taxonomy" id="150966"/>
    <lineage>
        <taxon>Eukaryota</taxon>
        <taxon>Viridiplantae</taxon>
        <taxon>Streptophyta</taxon>
        <taxon>Embryophyta</taxon>
        <taxon>Tracheophyta</taxon>
        <taxon>Spermatophyta</taxon>
        <taxon>Magnoliopsida</taxon>
        <taxon>eudicotyledons</taxon>
        <taxon>Gunneridae</taxon>
        <taxon>Pentapetalae</taxon>
        <taxon>Caryophyllales</taxon>
        <taxon>Nepenthaceae</taxon>
        <taxon>Nepenthes</taxon>
    </lineage>
</organism>